<dbReference type="GO" id="GO:0004888">
    <property type="term" value="F:transmembrane signaling receptor activity"/>
    <property type="evidence" value="ECO:0007669"/>
    <property type="project" value="TreeGrafter"/>
</dbReference>
<feature type="transmembrane region" description="Helical" evidence="2">
    <location>
        <begin position="388"/>
        <end position="409"/>
    </location>
</feature>
<reference evidence="3" key="1">
    <citation type="submission" date="2020-03" db="EMBL/GenBank/DDBJ databases">
        <title>Transcriptomic Profiling of the Digestive Tract of the Rat Flea, Xenopsylla cheopis, Following Blood Feeding and Infection with Yersinia pestis.</title>
        <authorList>
            <person name="Bland D.M."/>
            <person name="Martens C.A."/>
            <person name="Virtaneva K."/>
            <person name="Kanakabandi K."/>
            <person name="Long D."/>
            <person name="Rosenke R."/>
            <person name="Saturday G.A."/>
            <person name="Hoyt F.H."/>
            <person name="Bruno D.P."/>
            <person name="Ribeiro J.M.C."/>
            <person name="Hinnebusch J."/>
        </authorList>
    </citation>
    <scope>NUCLEOTIDE SEQUENCE</scope>
</reference>
<feature type="transmembrane region" description="Helical" evidence="2">
    <location>
        <begin position="197"/>
        <end position="230"/>
    </location>
</feature>
<proteinExistence type="inferred from homology"/>
<dbReference type="InterPro" id="IPR008075">
    <property type="entry name" value="LIMR"/>
</dbReference>
<dbReference type="EMBL" id="GIIL01001298">
    <property type="protein sequence ID" value="NOV45024.1"/>
    <property type="molecule type" value="Transcribed_RNA"/>
</dbReference>
<keyword evidence="2" id="KW-0472">Membrane</keyword>
<keyword evidence="2" id="KW-1133">Transmembrane helix</keyword>
<feature type="transmembrane region" description="Helical" evidence="2">
    <location>
        <begin position="66"/>
        <end position="87"/>
    </location>
</feature>
<dbReference type="GO" id="GO:0007165">
    <property type="term" value="P:signal transduction"/>
    <property type="evidence" value="ECO:0007669"/>
    <property type="project" value="TreeGrafter"/>
</dbReference>
<evidence type="ECO:0000313" key="3">
    <source>
        <dbReference type="EMBL" id="NOV45024.1"/>
    </source>
</evidence>
<organism evidence="3">
    <name type="scientific">Xenopsylla cheopis</name>
    <name type="common">Oriental rat flea</name>
    <name type="synonym">Pulex cheopis</name>
    <dbReference type="NCBI Taxonomy" id="163159"/>
    <lineage>
        <taxon>Eukaryota</taxon>
        <taxon>Metazoa</taxon>
        <taxon>Ecdysozoa</taxon>
        <taxon>Arthropoda</taxon>
        <taxon>Hexapoda</taxon>
        <taxon>Insecta</taxon>
        <taxon>Pterygota</taxon>
        <taxon>Neoptera</taxon>
        <taxon>Endopterygota</taxon>
        <taxon>Siphonaptera</taxon>
        <taxon>Pulicidae</taxon>
        <taxon>Xenopsyllinae</taxon>
        <taxon>Xenopsylla</taxon>
    </lineage>
</organism>
<evidence type="ECO:0000256" key="1">
    <source>
        <dbReference type="ARBA" id="ARBA00010487"/>
    </source>
</evidence>
<accession>A0A6M2DGM7</accession>
<comment type="similarity">
    <text evidence="1">Belongs to the LIMR family.</text>
</comment>
<dbReference type="Pfam" id="PF04791">
    <property type="entry name" value="LMBR1"/>
    <property type="match status" value="2"/>
</dbReference>
<dbReference type="PRINTS" id="PR01692">
    <property type="entry name" value="LIPOCALINIMR"/>
</dbReference>
<feature type="transmembrane region" description="Helical" evidence="2">
    <location>
        <begin position="156"/>
        <end position="177"/>
    </location>
</feature>
<feature type="transmembrane region" description="Helical" evidence="2">
    <location>
        <begin position="470"/>
        <end position="489"/>
    </location>
</feature>
<sequence length="540" mass="60956">MEDDADIREQTFHNNVREQIIFLLLFLLLYFSSYWLIGRFRRKERDDFYTCNYDDDGEATVYRISLWLCTFSLAVSVGAALLLPMSIASNEVLILYPNSYYVKWLNSSLIQGLWNHVFLFSNLSLFVLLPFAYLFAESTGFEGTRKGVIGRAYETVTVLTLLAVVVLGFTYVMSALIDKDNSSIQTLLNLWSYYLPFLYSCISFLGVLMLLVCTPLGFVRLFGVVGQFLVKPQFLRNLNEEFFAYSLEEETTRRRLKHAINTGQGYLSPAPMAPPPCSPVVEGDSEQNDVSLSKTLTMKNGCLQRGLKERLIQLAQTRQLLDKQRHTSALQRNLVYPLAMLVLLTLTTITVLMVLQNTLELLIGIKALPLSSRQFTLGLSSLSKLGPFGAALEVTLILYLFATSSVGLYSLPMLSKVRPRSHGTPLSHVIANCALVLVLSSALPLLSRILGVTNFDLMGDFGRIEWLGNFRIVLLYNLVFAAAATLCLMNKFTATVRRELYARLRSLLSYFTSNNIDRQSFSRRESISTANTSIYHMKED</sequence>
<feature type="transmembrane region" description="Helical" evidence="2">
    <location>
        <begin position="20"/>
        <end position="37"/>
    </location>
</feature>
<dbReference type="AlphaFoldDB" id="A0A6M2DGM7"/>
<dbReference type="PANTHER" id="PTHR12625:SF0">
    <property type="entry name" value="PROTEIN LILIPOD"/>
    <property type="match status" value="1"/>
</dbReference>
<dbReference type="InterPro" id="IPR006876">
    <property type="entry name" value="LMBR1-like_membr_prot"/>
</dbReference>
<protein>
    <submittedName>
        <fullName evidence="3">Putative lipocalin-interacting membrane receptor limr</fullName>
    </submittedName>
</protein>
<keyword evidence="2" id="KW-0812">Transmembrane</keyword>
<evidence type="ECO:0000256" key="2">
    <source>
        <dbReference type="SAM" id="Phobius"/>
    </source>
</evidence>
<feature type="transmembrane region" description="Helical" evidence="2">
    <location>
        <begin position="334"/>
        <end position="355"/>
    </location>
</feature>
<feature type="transmembrane region" description="Helical" evidence="2">
    <location>
        <begin position="429"/>
        <end position="450"/>
    </location>
</feature>
<name>A0A6M2DGM7_XENCH</name>
<feature type="transmembrane region" description="Helical" evidence="2">
    <location>
        <begin position="113"/>
        <end position="135"/>
    </location>
</feature>
<keyword evidence="3" id="KW-0675">Receptor</keyword>
<dbReference type="PANTHER" id="PTHR12625">
    <property type="entry name" value="LIPOCALIN-1 INTERACTING MEMBRANE RECEPTOR LIMR"/>
    <property type="match status" value="1"/>
</dbReference>
<dbReference type="GO" id="GO:0005886">
    <property type="term" value="C:plasma membrane"/>
    <property type="evidence" value="ECO:0007669"/>
    <property type="project" value="TreeGrafter"/>
</dbReference>